<comment type="caution">
    <text evidence="8">The sequence shown here is derived from an EMBL/GenBank/DDBJ whole genome shotgun (WGS) entry which is preliminary data.</text>
</comment>
<dbReference type="EMBL" id="LGFD01000081">
    <property type="protein sequence ID" value="KUK16678.1"/>
    <property type="molecule type" value="Genomic_DNA"/>
</dbReference>
<evidence type="ECO:0000256" key="2">
    <source>
        <dbReference type="ARBA" id="ARBA00022475"/>
    </source>
</evidence>
<protein>
    <recommendedName>
        <fullName evidence="7">Cardiolipin synthase N-terminal domain-containing protein</fullName>
    </recommendedName>
</protein>
<evidence type="ECO:0000256" key="5">
    <source>
        <dbReference type="ARBA" id="ARBA00023136"/>
    </source>
</evidence>
<dbReference type="GO" id="GO:0005886">
    <property type="term" value="C:plasma membrane"/>
    <property type="evidence" value="ECO:0007669"/>
    <property type="project" value="UniProtKB-SubCell"/>
</dbReference>
<dbReference type="Pfam" id="PF13396">
    <property type="entry name" value="PLDc_N"/>
    <property type="match status" value="1"/>
</dbReference>
<proteinExistence type="predicted"/>
<name>A0A101EK07_9EURY</name>
<keyword evidence="4 6" id="KW-1133">Transmembrane helix</keyword>
<reference evidence="9" key="1">
    <citation type="journal article" date="2015" name="MBio">
        <title>Genome-Resolved Metagenomic Analysis Reveals Roles for Candidate Phyla and Other Microbial Community Members in Biogeochemical Transformations in Oil Reservoirs.</title>
        <authorList>
            <person name="Hu P."/>
            <person name="Tom L."/>
            <person name="Singh A."/>
            <person name="Thomas B.C."/>
            <person name="Baker B.J."/>
            <person name="Piceno Y.M."/>
            <person name="Andersen G.L."/>
            <person name="Banfield J.F."/>
        </authorList>
    </citation>
    <scope>NUCLEOTIDE SEQUENCE [LARGE SCALE GENOMIC DNA]</scope>
</reference>
<evidence type="ECO:0000256" key="3">
    <source>
        <dbReference type="ARBA" id="ARBA00022692"/>
    </source>
</evidence>
<evidence type="ECO:0000256" key="6">
    <source>
        <dbReference type="SAM" id="Phobius"/>
    </source>
</evidence>
<accession>A0A101EK07</accession>
<feature type="domain" description="Cardiolipin synthase N-terminal" evidence="7">
    <location>
        <begin position="4"/>
        <end position="27"/>
    </location>
</feature>
<dbReference type="InterPro" id="IPR027379">
    <property type="entry name" value="CLS_N"/>
</dbReference>
<evidence type="ECO:0000313" key="8">
    <source>
        <dbReference type="EMBL" id="KUK16678.1"/>
    </source>
</evidence>
<keyword evidence="2" id="KW-1003">Cell membrane</keyword>
<organism evidence="8 9">
    <name type="scientific">Thermococcus sibiricus</name>
    <dbReference type="NCBI Taxonomy" id="172049"/>
    <lineage>
        <taxon>Archaea</taxon>
        <taxon>Methanobacteriati</taxon>
        <taxon>Methanobacteriota</taxon>
        <taxon>Thermococci</taxon>
        <taxon>Thermococcales</taxon>
        <taxon>Thermococcaceae</taxon>
        <taxon>Thermococcus</taxon>
    </lineage>
</organism>
<evidence type="ECO:0000259" key="7">
    <source>
        <dbReference type="Pfam" id="PF13396"/>
    </source>
</evidence>
<feature type="transmembrane region" description="Helical" evidence="6">
    <location>
        <begin position="7"/>
        <end position="27"/>
    </location>
</feature>
<keyword evidence="3 6" id="KW-0812">Transmembrane</keyword>
<sequence length="31" mass="3440">MGTGRKVLWIIVTLLFGLIGAAAYYIVEKRS</sequence>
<evidence type="ECO:0000313" key="9">
    <source>
        <dbReference type="Proteomes" id="UP000053911"/>
    </source>
</evidence>
<gene>
    <name evidence="8" type="ORF">XD54_2035</name>
</gene>
<comment type="subcellular location">
    <subcellularLocation>
        <location evidence="1">Cell membrane</location>
        <topology evidence="1">Multi-pass membrane protein</topology>
    </subcellularLocation>
</comment>
<keyword evidence="5 6" id="KW-0472">Membrane</keyword>
<evidence type="ECO:0000256" key="1">
    <source>
        <dbReference type="ARBA" id="ARBA00004651"/>
    </source>
</evidence>
<evidence type="ECO:0000256" key="4">
    <source>
        <dbReference type="ARBA" id="ARBA00022989"/>
    </source>
</evidence>
<dbReference type="Proteomes" id="UP000053911">
    <property type="component" value="Unassembled WGS sequence"/>
</dbReference>
<dbReference type="AlphaFoldDB" id="A0A101EK07"/>